<dbReference type="AlphaFoldDB" id="A0A4X2MCH9"/>
<feature type="transmembrane region" description="Helical" evidence="8">
    <location>
        <begin position="329"/>
        <end position="346"/>
    </location>
</feature>
<dbReference type="Ensembl" id="ENSVURT00010036802.1">
    <property type="protein sequence ID" value="ENSVURP00010032321.1"/>
    <property type="gene ID" value="ENSVURG00010024666.1"/>
</dbReference>
<keyword evidence="11" id="KW-1185">Reference proteome</keyword>
<dbReference type="FunFam" id="1.20.1250.20:FF:000176">
    <property type="entry name" value="Major facilitator superfamily domain containing 3"/>
    <property type="match status" value="1"/>
</dbReference>
<keyword evidence="9" id="KW-0732">Signal</keyword>
<dbReference type="Proteomes" id="UP000314987">
    <property type="component" value="Unassembled WGS sequence"/>
</dbReference>
<evidence type="ECO:0000256" key="8">
    <source>
        <dbReference type="SAM" id="Phobius"/>
    </source>
</evidence>
<dbReference type="Pfam" id="PF07690">
    <property type="entry name" value="MFS_1"/>
    <property type="match status" value="1"/>
</dbReference>
<feature type="transmembrane region" description="Helical" evidence="8">
    <location>
        <begin position="383"/>
        <end position="403"/>
    </location>
</feature>
<dbReference type="GeneTree" id="ENSGT00940000154019"/>
<evidence type="ECO:0000256" key="3">
    <source>
        <dbReference type="ARBA" id="ARBA00022448"/>
    </source>
</evidence>
<evidence type="ECO:0000256" key="1">
    <source>
        <dbReference type="ARBA" id="ARBA00004141"/>
    </source>
</evidence>
<evidence type="ECO:0000256" key="4">
    <source>
        <dbReference type="ARBA" id="ARBA00022692"/>
    </source>
</evidence>
<dbReference type="PANTHER" id="PTHR12778">
    <property type="entry name" value="SOLUTE CARRIER FAMILY 33 ACETYL-COA TRANSPORTER -RELATED"/>
    <property type="match status" value="1"/>
</dbReference>
<sequence length="411" mass="41815">MGGRLALLGLLYLVQGLPHGLQAGLLPLLLLRSHGLSLTRVGLTRALHAPWLLKVAWAPLVDRRGSPQAWLALSTAALGLLCSLLAALPPGSGPGSSGLPAGAAALLLLLNAGAAAQDVALDGLAVRLLAPAELGPGNTVQVVAYKLGAALAGGGLLAVSPDLTWGSLFLGLATVYGLAAALAWGAPALQLPPLRAQESQGHPPRGWRALLAVPGTPWTAGFVLLYKLGEQGAISLFPLFLLDQGVSAAEVGLWNGMVAMGFSIAGSSLGGVLLAKHRQPLPLLKPLLQLRIGALAFQMALLSCLGLSVGTDPSSSLGAALVSLVPQHFLSGTVTTLTFALMIHCSQRAHGSIQSTHYSFLATLELLGKLLLTTGAGALADGLGLGLCFTLFLALSLVALLYLDLAPSSLG</sequence>
<dbReference type="STRING" id="29139.ENSVURP00010032321"/>
<feature type="transmembrane region" description="Helical" evidence="8">
    <location>
        <begin position="287"/>
        <end position="309"/>
    </location>
</feature>
<feature type="signal peptide" evidence="9">
    <location>
        <begin position="1"/>
        <end position="16"/>
    </location>
</feature>
<gene>
    <name evidence="10" type="primary">MFSD3</name>
</gene>
<dbReference type="PANTHER" id="PTHR12778:SF10">
    <property type="entry name" value="MAJOR FACILITATOR SUPERFAMILY DOMAIN-CONTAINING PROTEIN 3"/>
    <property type="match status" value="1"/>
</dbReference>
<feature type="transmembrane region" description="Helical" evidence="8">
    <location>
        <begin position="165"/>
        <end position="186"/>
    </location>
</feature>
<comment type="similarity">
    <text evidence="2">Belongs to the major facilitator superfamily.</text>
</comment>
<comment type="subcellular location">
    <subcellularLocation>
        <location evidence="1">Membrane</location>
        <topology evidence="1">Multi-pass membrane protein</topology>
    </subcellularLocation>
</comment>
<dbReference type="Gene3D" id="1.20.1250.20">
    <property type="entry name" value="MFS general substrate transporter like domains"/>
    <property type="match status" value="1"/>
</dbReference>
<reference evidence="10" key="3">
    <citation type="submission" date="2025-09" db="UniProtKB">
        <authorList>
            <consortium name="Ensembl"/>
        </authorList>
    </citation>
    <scope>IDENTIFICATION</scope>
</reference>
<name>A0A4X2MCH9_VOMUR</name>
<keyword evidence="5 8" id="KW-1133">Transmembrane helix</keyword>
<evidence type="ECO:0000313" key="10">
    <source>
        <dbReference type="Ensembl" id="ENSVURP00010032321.1"/>
    </source>
</evidence>
<dbReference type="GO" id="GO:0016020">
    <property type="term" value="C:membrane"/>
    <property type="evidence" value="ECO:0007669"/>
    <property type="project" value="UniProtKB-SubCell"/>
</dbReference>
<dbReference type="SUPFAM" id="SSF103473">
    <property type="entry name" value="MFS general substrate transporter"/>
    <property type="match status" value="1"/>
</dbReference>
<evidence type="ECO:0000256" key="7">
    <source>
        <dbReference type="ARBA" id="ARBA00069953"/>
    </source>
</evidence>
<reference evidence="11" key="1">
    <citation type="submission" date="2018-12" db="EMBL/GenBank/DDBJ databases">
        <authorList>
            <person name="Yazar S."/>
        </authorList>
    </citation>
    <scope>NUCLEOTIDE SEQUENCE [LARGE SCALE GENOMIC DNA]</scope>
</reference>
<dbReference type="InterPro" id="IPR036259">
    <property type="entry name" value="MFS_trans_sf"/>
</dbReference>
<keyword evidence="3" id="KW-0813">Transport</keyword>
<dbReference type="InterPro" id="IPR004752">
    <property type="entry name" value="AmpG_permease/AT-1"/>
</dbReference>
<dbReference type="InterPro" id="IPR011701">
    <property type="entry name" value="MFS"/>
</dbReference>
<dbReference type="OMA" id="PFYVDMG"/>
<organism evidence="10 11">
    <name type="scientific">Vombatus ursinus</name>
    <name type="common">Common wombat</name>
    <dbReference type="NCBI Taxonomy" id="29139"/>
    <lineage>
        <taxon>Eukaryota</taxon>
        <taxon>Metazoa</taxon>
        <taxon>Chordata</taxon>
        <taxon>Craniata</taxon>
        <taxon>Vertebrata</taxon>
        <taxon>Euteleostomi</taxon>
        <taxon>Mammalia</taxon>
        <taxon>Metatheria</taxon>
        <taxon>Diprotodontia</taxon>
        <taxon>Vombatidae</taxon>
        <taxon>Vombatus</taxon>
    </lineage>
</organism>
<reference evidence="10" key="2">
    <citation type="submission" date="2025-08" db="UniProtKB">
        <authorList>
            <consortium name="Ensembl"/>
        </authorList>
    </citation>
    <scope>IDENTIFICATION</scope>
</reference>
<protein>
    <recommendedName>
        <fullName evidence="7">Major facilitator superfamily domain-containing protein 3</fullName>
    </recommendedName>
</protein>
<keyword evidence="6 8" id="KW-0472">Membrane</keyword>
<evidence type="ECO:0000256" key="6">
    <source>
        <dbReference type="ARBA" id="ARBA00023136"/>
    </source>
</evidence>
<feature type="transmembrane region" description="Helical" evidence="8">
    <location>
        <begin position="101"/>
        <end position="121"/>
    </location>
</feature>
<evidence type="ECO:0000313" key="11">
    <source>
        <dbReference type="Proteomes" id="UP000314987"/>
    </source>
</evidence>
<feature type="chain" id="PRO_5021323447" description="Major facilitator superfamily domain-containing protein 3" evidence="9">
    <location>
        <begin position="17"/>
        <end position="411"/>
    </location>
</feature>
<accession>A0A4X2MCH9</accession>
<dbReference type="GO" id="GO:0022857">
    <property type="term" value="F:transmembrane transporter activity"/>
    <property type="evidence" value="ECO:0007669"/>
    <property type="project" value="InterPro"/>
</dbReference>
<evidence type="ECO:0000256" key="2">
    <source>
        <dbReference type="ARBA" id="ARBA00008335"/>
    </source>
</evidence>
<proteinExistence type="inferred from homology"/>
<feature type="transmembrane region" description="Helical" evidence="8">
    <location>
        <begin position="69"/>
        <end position="89"/>
    </location>
</feature>
<evidence type="ECO:0000256" key="5">
    <source>
        <dbReference type="ARBA" id="ARBA00022989"/>
    </source>
</evidence>
<keyword evidence="4 8" id="KW-0812">Transmembrane</keyword>
<feature type="transmembrane region" description="Helical" evidence="8">
    <location>
        <begin position="253"/>
        <end position="275"/>
    </location>
</feature>
<evidence type="ECO:0000256" key="9">
    <source>
        <dbReference type="SAM" id="SignalP"/>
    </source>
</evidence>
<feature type="transmembrane region" description="Helical" evidence="8">
    <location>
        <begin position="142"/>
        <end position="159"/>
    </location>
</feature>